<dbReference type="Proteomes" id="UP000002487">
    <property type="component" value="Chromosome"/>
</dbReference>
<dbReference type="PANTHER" id="PTHR45128">
    <property type="entry name" value="METHYLTRANSFERASE TYPE 11"/>
    <property type="match status" value="1"/>
</dbReference>
<dbReference type="STRING" id="188937.MA_2730"/>
<dbReference type="Gene3D" id="3.40.50.150">
    <property type="entry name" value="Vaccinia Virus protein VP39"/>
    <property type="match status" value="1"/>
</dbReference>
<evidence type="ECO:0000313" key="3">
    <source>
        <dbReference type="Proteomes" id="UP000002487"/>
    </source>
</evidence>
<proteinExistence type="predicted"/>
<dbReference type="InterPro" id="IPR029063">
    <property type="entry name" value="SAM-dependent_MTases_sf"/>
</dbReference>
<dbReference type="CDD" id="cd02440">
    <property type="entry name" value="AdoMet_MTases"/>
    <property type="match status" value="1"/>
</dbReference>
<dbReference type="Pfam" id="PF13847">
    <property type="entry name" value="Methyltransf_31"/>
    <property type="match status" value="1"/>
</dbReference>
<dbReference type="EMBL" id="AE010299">
    <property type="protein sequence ID" value="AAM06109.1"/>
    <property type="molecule type" value="Genomic_DNA"/>
</dbReference>
<dbReference type="AlphaFoldDB" id="Q8TMC9"/>
<gene>
    <name evidence="2" type="ordered locus">MA_2730</name>
</gene>
<dbReference type="GO" id="GO:0008168">
    <property type="term" value="F:methyltransferase activity"/>
    <property type="evidence" value="ECO:0000318"/>
    <property type="project" value="GO_Central"/>
</dbReference>
<dbReference type="InterPro" id="IPR025714">
    <property type="entry name" value="Methyltranfer_dom"/>
</dbReference>
<organism evidence="2 3">
    <name type="scientific">Methanosarcina acetivorans (strain ATCC 35395 / DSM 2834 / JCM 12185 / C2A)</name>
    <dbReference type="NCBI Taxonomy" id="188937"/>
    <lineage>
        <taxon>Archaea</taxon>
        <taxon>Methanobacteriati</taxon>
        <taxon>Methanobacteriota</taxon>
        <taxon>Stenosarchaea group</taxon>
        <taxon>Methanomicrobia</taxon>
        <taxon>Methanosarcinales</taxon>
        <taxon>Methanosarcinaceae</taxon>
        <taxon>Methanosarcina</taxon>
    </lineage>
</organism>
<evidence type="ECO:0000313" key="2">
    <source>
        <dbReference type="EMBL" id="AAM06109.1"/>
    </source>
</evidence>
<evidence type="ECO:0000259" key="1">
    <source>
        <dbReference type="Pfam" id="PF13847"/>
    </source>
</evidence>
<keyword evidence="3" id="KW-1185">Reference proteome</keyword>
<protein>
    <recommendedName>
        <fullName evidence="1">Methyltransferase domain-containing protein</fullName>
    </recommendedName>
</protein>
<dbReference type="PANTHER" id="PTHR45128:SF1">
    <property type="entry name" value="S-ADENOSYLMETHIONINE-DEPENDENT METHYLTRANSFERASE RV2258C"/>
    <property type="match status" value="1"/>
</dbReference>
<dbReference type="PhylomeDB" id="Q8TMC9"/>
<name>Q8TMC9_METAC</name>
<dbReference type="KEGG" id="mac:MA_2730"/>
<dbReference type="InterPro" id="IPR053173">
    <property type="entry name" value="SAM-binding_MTase"/>
</dbReference>
<accession>Q8TMC9</accession>
<reference evidence="2 3" key="1">
    <citation type="journal article" date="2002" name="Genome Res.">
        <title>The genome of Methanosarcina acetivorans reveals extensive metabolic and physiological diversity.</title>
        <authorList>
            <person name="Galagan J.E."/>
            <person name="Nusbaum C."/>
            <person name="Roy A."/>
            <person name="Endrizzi M.G."/>
            <person name="Macdonald P."/>
            <person name="FitzHugh W."/>
            <person name="Calvo S."/>
            <person name="Engels R."/>
            <person name="Smirnov S."/>
            <person name="Atnoor D."/>
            <person name="Brown A."/>
            <person name="Allen N."/>
            <person name="Naylor J."/>
            <person name="Stange-Thomann N."/>
            <person name="DeArellano K."/>
            <person name="Johnson R."/>
            <person name="Linton L."/>
            <person name="McEwan P."/>
            <person name="McKernan K."/>
            <person name="Talamas J."/>
            <person name="Tirrell A."/>
            <person name="Ye W."/>
            <person name="Zimmer A."/>
            <person name="Barber R.D."/>
            <person name="Cann I."/>
            <person name="Graham D.E."/>
            <person name="Grahame D.A."/>
            <person name="Guss A."/>
            <person name="Hedderich R."/>
            <person name="Ingram-Smith C."/>
            <person name="Kuettner C.H."/>
            <person name="Krzycki J.A."/>
            <person name="Leigh J.A."/>
            <person name="Li W."/>
            <person name="Liu J."/>
            <person name="Mukhopadhyay B."/>
            <person name="Reeve J.N."/>
            <person name="Smith K."/>
            <person name="Springer T.A."/>
            <person name="Umayam L.A."/>
            <person name="White O."/>
            <person name="White R.H."/>
            <person name="de Macario E.C."/>
            <person name="Ferry J.G."/>
            <person name="Jarrell K.F."/>
            <person name="Jing H."/>
            <person name="Macario A.J.L."/>
            <person name="Paulsen I."/>
            <person name="Pritchett M."/>
            <person name="Sowers K.R."/>
            <person name="Swanson R.V."/>
            <person name="Zinder S.H."/>
            <person name="Lander E."/>
            <person name="Metcalf W.W."/>
            <person name="Birren B."/>
        </authorList>
    </citation>
    <scope>NUCLEOTIDE SEQUENCE [LARGE SCALE GENOMIC DNA]</scope>
    <source>
        <strain evidence="3">ATCC 35395 / DSM 2834 / JCM 12185 / C2A</strain>
    </source>
</reference>
<feature type="domain" description="Methyltransferase" evidence="1">
    <location>
        <begin position="38"/>
        <end position="153"/>
    </location>
</feature>
<sequence length="269" mass="29928">MVDKMDYVHGYSDRENSRLCDQASTLTMLLHHDTIYPSGSRVLEAGCGVGAQTVILARNSPKASITSIDISGESVEKARLLTEKEGVTNVSFQVADIFDLPFEEETFDHVFICFVLEHLKNPLDALLSVKKVLKKEGTITVIEGDHGSSYFYPRSDEAMQTIKCLINIQELLGGNSLIGRELYPLLNRAGFKSVSISPRMVYVDSSKPDLVEGFTKNTFNAMVEGVREQALELKMIDEKTWTKGINDLYRAAGQEGTFCYTFFKGTATK</sequence>
<dbReference type="Gene3D" id="6.10.140.1580">
    <property type="match status" value="1"/>
</dbReference>
<dbReference type="EnsemblBacteria" id="AAM06109">
    <property type="protein sequence ID" value="AAM06109"/>
    <property type="gene ID" value="MA_2730"/>
</dbReference>
<dbReference type="HOGENOM" id="CLU_062440_1_0_2"/>
<dbReference type="InParanoid" id="Q8TMC9"/>
<dbReference type="SUPFAM" id="SSF53335">
    <property type="entry name" value="S-adenosyl-L-methionine-dependent methyltransferases"/>
    <property type="match status" value="1"/>
</dbReference>